<keyword evidence="1" id="KW-0472">Membrane</keyword>
<dbReference type="InterPro" id="IPR042150">
    <property type="entry name" value="MmRce1-like"/>
</dbReference>
<dbReference type="GO" id="GO:0004175">
    <property type="term" value="F:endopeptidase activity"/>
    <property type="evidence" value="ECO:0007669"/>
    <property type="project" value="UniProtKB-ARBA"/>
</dbReference>
<dbReference type="PANTHER" id="PTHR35797:SF1">
    <property type="entry name" value="PROTEASE"/>
    <property type="match status" value="1"/>
</dbReference>
<feature type="domain" description="CAAX prenyl protease 2/Lysostaphin resistance protein A-like" evidence="2">
    <location>
        <begin position="132"/>
        <end position="235"/>
    </location>
</feature>
<dbReference type="GO" id="GO:0080120">
    <property type="term" value="P:CAAX-box protein maturation"/>
    <property type="evidence" value="ECO:0007669"/>
    <property type="project" value="UniProtKB-ARBA"/>
</dbReference>
<accession>A0A0F3KE96</accession>
<protein>
    <recommendedName>
        <fullName evidence="2">CAAX prenyl protease 2/Lysostaphin resistance protein A-like domain-containing protein</fullName>
    </recommendedName>
</protein>
<dbReference type="PANTHER" id="PTHR35797">
    <property type="entry name" value="PROTEASE-RELATED"/>
    <property type="match status" value="1"/>
</dbReference>
<dbReference type="Proteomes" id="UP000033651">
    <property type="component" value="Unassembled WGS sequence"/>
</dbReference>
<dbReference type="AlphaFoldDB" id="A0A0F3KE96"/>
<dbReference type="OrthoDB" id="3693644at2"/>
<reference evidence="3 4" key="1">
    <citation type="submission" date="2015-03" db="EMBL/GenBank/DDBJ databases">
        <title>Draft genome sequence of Luteibacter yeojuensis strain SU11.</title>
        <authorList>
            <person name="Sulaiman J."/>
            <person name="Priya K."/>
            <person name="Chan K.-G."/>
        </authorList>
    </citation>
    <scope>NUCLEOTIDE SEQUENCE [LARGE SCALE GENOMIC DNA]</scope>
    <source>
        <strain evidence="3 4">SU11</strain>
    </source>
</reference>
<dbReference type="Pfam" id="PF02517">
    <property type="entry name" value="Rce1-like"/>
    <property type="match status" value="1"/>
</dbReference>
<evidence type="ECO:0000313" key="3">
    <source>
        <dbReference type="EMBL" id="KJV28444.1"/>
    </source>
</evidence>
<keyword evidence="4" id="KW-1185">Reference proteome</keyword>
<dbReference type="RefSeq" id="WP_045830796.1">
    <property type="nucleotide sequence ID" value="NZ_JZRB01000044.1"/>
</dbReference>
<organism evidence="3 4">
    <name type="scientific">Luteibacter yeojuensis</name>
    <dbReference type="NCBI Taxonomy" id="345309"/>
    <lineage>
        <taxon>Bacteria</taxon>
        <taxon>Pseudomonadati</taxon>
        <taxon>Pseudomonadota</taxon>
        <taxon>Gammaproteobacteria</taxon>
        <taxon>Lysobacterales</taxon>
        <taxon>Rhodanobacteraceae</taxon>
        <taxon>Luteibacter</taxon>
    </lineage>
</organism>
<keyword evidence="1" id="KW-0812">Transmembrane</keyword>
<gene>
    <name evidence="3" type="ORF">VI08_16895</name>
</gene>
<feature type="transmembrane region" description="Helical" evidence="1">
    <location>
        <begin position="83"/>
        <end position="103"/>
    </location>
</feature>
<comment type="caution">
    <text evidence="3">The sequence shown here is derived from an EMBL/GenBank/DDBJ whole genome shotgun (WGS) entry which is preliminary data.</text>
</comment>
<feature type="transmembrane region" description="Helical" evidence="1">
    <location>
        <begin position="253"/>
        <end position="274"/>
    </location>
</feature>
<proteinExistence type="predicted"/>
<keyword evidence="1" id="KW-1133">Transmembrane helix</keyword>
<evidence type="ECO:0000259" key="2">
    <source>
        <dbReference type="Pfam" id="PF02517"/>
    </source>
</evidence>
<evidence type="ECO:0000313" key="4">
    <source>
        <dbReference type="Proteomes" id="UP000033651"/>
    </source>
</evidence>
<name>A0A0F3KE96_9GAMM</name>
<feature type="transmembrane region" description="Helical" evidence="1">
    <location>
        <begin position="123"/>
        <end position="143"/>
    </location>
</feature>
<sequence>MTDARSSKRPLSWFLFWLVALSAPVSALSVAIGSEPPMISRMLMWCPGTAALLTCFICRLDFRSLGWAWPRGRYVGWSYALPWLYAIPVYVAAWLLIPGAFQWEHFSAPLAATFKITSHPDAFAAWFGVPTTMVFIVIGTLAWTLGEELGWRGFLVPRLYARWGFRGTSLAVGLLWAVWHYPVLLGADYNAGTPAPYAIACFTAMVVGLSFVMTWLRMASGSVWPCVILHAVHNTLVQGVLDASTATNGRAPYITTEFGLGMAVTLGVCAIVLASTWRRPPAGTSLDSQA</sequence>
<feature type="transmembrane region" description="Helical" evidence="1">
    <location>
        <begin position="163"/>
        <end position="183"/>
    </location>
</feature>
<dbReference type="PATRIC" id="fig|345309.4.peg.3159"/>
<feature type="transmembrane region" description="Helical" evidence="1">
    <location>
        <begin position="195"/>
        <end position="216"/>
    </location>
</feature>
<dbReference type="InterPro" id="IPR003675">
    <property type="entry name" value="Rce1/LyrA-like_dom"/>
</dbReference>
<dbReference type="EMBL" id="JZRB01000044">
    <property type="protein sequence ID" value="KJV28444.1"/>
    <property type="molecule type" value="Genomic_DNA"/>
</dbReference>
<evidence type="ECO:0000256" key="1">
    <source>
        <dbReference type="SAM" id="Phobius"/>
    </source>
</evidence>
<feature type="transmembrane region" description="Helical" evidence="1">
    <location>
        <begin position="43"/>
        <end position="62"/>
    </location>
</feature>